<evidence type="ECO:0000313" key="5">
    <source>
        <dbReference type="EMBL" id="KAJ0393274.1"/>
    </source>
</evidence>
<dbReference type="PANTHER" id="PTHR22765">
    <property type="entry name" value="RING FINGER AND PROTEASE ASSOCIATED DOMAIN-CONTAINING"/>
    <property type="match status" value="1"/>
</dbReference>
<dbReference type="AlphaFoldDB" id="A0AAD5LV78"/>
<dbReference type="Gene3D" id="3.30.40.10">
    <property type="entry name" value="Zinc/RING finger domain, C3HC4 (zinc finger)"/>
    <property type="match status" value="1"/>
</dbReference>
<dbReference type="InterPro" id="IPR013083">
    <property type="entry name" value="Znf_RING/FYVE/PHD"/>
</dbReference>
<gene>
    <name evidence="5" type="ORF">P43SY_001093</name>
</gene>
<name>A0AAD5LV78_PYTIN</name>
<dbReference type="SUPFAM" id="SSF57850">
    <property type="entry name" value="RING/U-box"/>
    <property type="match status" value="1"/>
</dbReference>
<dbReference type="GO" id="GO:0006511">
    <property type="term" value="P:ubiquitin-dependent protein catabolic process"/>
    <property type="evidence" value="ECO:0007669"/>
    <property type="project" value="TreeGrafter"/>
</dbReference>
<dbReference type="InterPro" id="IPR051826">
    <property type="entry name" value="E3_ubiquitin-ligase_domain"/>
</dbReference>
<dbReference type="SUPFAM" id="SSF64268">
    <property type="entry name" value="PX domain"/>
    <property type="match status" value="1"/>
</dbReference>
<dbReference type="Gene3D" id="3.30.1520.10">
    <property type="entry name" value="Phox-like domain"/>
    <property type="match status" value="1"/>
</dbReference>
<dbReference type="EMBL" id="JAKCXM010000511">
    <property type="protein sequence ID" value="KAJ0393274.1"/>
    <property type="molecule type" value="Genomic_DNA"/>
</dbReference>
<keyword evidence="1" id="KW-0862">Zinc</keyword>
<evidence type="ECO:0008006" key="7">
    <source>
        <dbReference type="Google" id="ProtNLM"/>
    </source>
</evidence>
<evidence type="ECO:0000259" key="3">
    <source>
        <dbReference type="PROSITE" id="PS50089"/>
    </source>
</evidence>
<keyword evidence="6" id="KW-1185">Reference proteome</keyword>
<accession>A0AAD5LV78</accession>
<dbReference type="Pfam" id="PF13639">
    <property type="entry name" value="zf-RING_2"/>
    <property type="match status" value="1"/>
</dbReference>
<sequence>MNFSAFVAYTDERPTRSAATAALVRTLPFKTMKRDGYRQQGLPLDVRVDATSLVDGHVVYHCTMESVVTKRSWVVSYRYSEFHAFKSRVDELYTCHSSKCAGSCQAIRDYMTACFPRKRVMLSTSSSVVEDRKRKLENVLLHLLRCALLPGSAMTCITARHNLPPQLFEFLGVECAEDRRSLLQIYVDNQQELLKPRSSSSSFGTSSSSSSSDAYESSSEPATPASYASTWDFEDDSTCVICLDDLATHDDESSCCAHASPKASSTVTLPCHHSFHRECVFEWLLFQFHCPLCRSRIGPQAVTNYCRPKGCSLWWLGEFEEDPLALSGSQPQLEPEHEASRSSSSSSSSSSSPASH</sequence>
<dbReference type="PROSITE" id="PS50195">
    <property type="entry name" value="PX"/>
    <property type="match status" value="1"/>
</dbReference>
<dbReference type="PANTHER" id="PTHR22765:SF411">
    <property type="entry name" value="OS02G0248440 PROTEIN"/>
    <property type="match status" value="1"/>
</dbReference>
<dbReference type="Proteomes" id="UP001209570">
    <property type="component" value="Unassembled WGS sequence"/>
</dbReference>
<reference evidence="5" key="1">
    <citation type="submission" date="2021-12" db="EMBL/GenBank/DDBJ databases">
        <title>Prjna785345.</title>
        <authorList>
            <person name="Rujirawat T."/>
            <person name="Krajaejun T."/>
        </authorList>
    </citation>
    <scope>NUCLEOTIDE SEQUENCE</scope>
    <source>
        <strain evidence="5">Pi057C3</strain>
    </source>
</reference>
<evidence type="ECO:0000313" key="6">
    <source>
        <dbReference type="Proteomes" id="UP001209570"/>
    </source>
</evidence>
<dbReference type="InterPro" id="IPR001841">
    <property type="entry name" value="Znf_RING"/>
</dbReference>
<dbReference type="GO" id="GO:0061630">
    <property type="term" value="F:ubiquitin protein ligase activity"/>
    <property type="evidence" value="ECO:0007669"/>
    <property type="project" value="TreeGrafter"/>
</dbReference>
<feature type="domain" description="RING-type" evidence="3">
    <location>
        <begin position="239"/>
        <end position="294"/>
    </location>
</feature>
<keyword evidence="1" id="KW-0863">Zinc-finger</keyword>
<organism evidence="5 6">
    <name type="scientific">Pythium insidiosum</name>
    <name type="common">Pythiosis disease agent</name>
    <dbReference type="NCBI Taxonomy" id="114742"/>
    <lineage>
        <taxon>Eukaryota</taxon>
        <taxon>Sar</taxon>
        <taxon>Stramenopiles</taxon>
        <taxon>Oomycota</taxon>
        <taxon>Peronosporomycetes</taxon>
        <taxon>Pythiales</taxon>
        <taxon>Pythiaceae</taxon>
        <taxon>Pythium</taxon>
    </lineage>
</organism>
<proteinExistence type="predicted"/>
<dbReference type="GO" id="GO:0035091">
    <property type="term" value="F:phosphatidylinositol binding"/>
    <property type="evidence" value="ECO:0007669"/>
    <property type="project" value="InterPro"/>
</dbReference>
<evidence type="ECO:0000259" key="4">
    <source>
        <dbReference type="PROSITE" id="PS50195"/>
    </source>
</evidence>
<feature type="region of interest" description="Disordered" evidence="2">
    <location>
        <begin position="196"/>
        <end position="222"/>
    </location>
</feature>
<dbReference type="SMART" id="SM00184">
    <property type="entry name" value="RING"/>
    <property type="match status" value="1"/>
</dbReference>
<dbReference type="InterPro" id="IPR036871">
    <property type="entry name" value="PX_dom_sf"/>
</dbReference>
<feature type="domain" description="PX" evidence="4">
    <location>
        <begin position="38"/>
        <end position="178"/>
    </location>
</feature>
<evidence type="ECO:0000256" key="1">
    <source>
        <dbReference type="PROSITE-ProRule" id="PRU00175"/>
    </source>
</evidence>
<feature type="compositionally biased region" description="Low complexity" evidence="2">
    <location>
        <begin position="341"/>
        <end position="356"/>
    </location>
</feature>
<dbReference type="PROSITE" id="PS50089">
    <property type="entry name" value="ZF_RING_2"/>
    <property type="match status" value="1"/>
</dbReference>
<feature type="region of interest" description="Disordered" evidence="2">
    <location>
        <begin position="326"/>
        <end position="356"/>
    </location>
</feature>
<dbReference type="InterPro" id="IPR001683">
    <property type="entry name" value="PX_dom"/>
</dbReference>
<dbReference type="Pfam" id="PF00787">
    <property type="entry name" value="PX"/>
    <property type="match status" value="1"/>
</dbReference>
<dbReference type="GO" id="GO:0008270">
    <property type="term" value="F:zinc ion binding"/>
    <property type="evidence" value="ECO:0007669"/>
    <property type="project" value="UniProtKB-KW"/>
</dbReference>
<keyword evidence="1" id="KW-0479">Metal-binding</keyword>
<comment type="caution">
    <text evidence="5">The sequence shown here is derived from an EMBL/GenBank/DDBJ whole genome shotgun (WGS) entry which is preliminary data.</text>
</comment>
<evidence type="ECO:0000256" key="2">
    <source>
        <dbReference type="SAM" id="MobiDB-lite"/>
    </source>
</evidence>
<protein>
    <recommendedName>
        <fullName evidence="7">RING-type domain-containing protein</fullName>
    </recommendedName>
</protein>
<feature type="compositionally biased region" description="Low complexity" evidence="2">
    <location>
        <begin position="198"/>
        <end position="219"/>
    </location>
</feature>